<dbReference type="GO" id="GO:0005886">
    <property type="term" value="C:plasma membrane"/>
    <property type="evidence" value="ECO:0007669"/>
    <property type="project" value="TreeGrafter"/>
</dbReference>
<dbReference type="PIRSF" id="PIRSF005610">
    <property type="entry name" value="SirB"/>
    <property type="match status" value="1"/>
</dbReference>
<comment type="caution">
    <text evidence="2">The sequence shown here is derived from an EMBL/GenBank/DDBJ whole genome shotgun (WGS) entry which is preliminary data.</text>
</comment>
<dbReference type="Pfam" id="PF04247">
    <property type="entry name" value="SirB"/>
    <property type="match status" value="1"/>
</dbReference>
<keyword evidence="1" id="KW-1133">Transmembrane helix</keyword>
<gene>
    <name evidence="2" type="ORF">IPJ27_22740</name>
</gene>
<protein>
    <submittedName>
        <fullName evidence="2">SirB2 family protein</fullName>
    </submittedName>
</protein>
<sequence>MLSYLFLKHLHIGCVVLSGAGFCLRGLWMLTDSPWLQRPVVRVSPHVVDTLLLGSAIAMAVLSSQYPFTADWLTAKLGGLLIYIGCGAMALKRARGKGRRAAFLVAALTVFAYIVSVALLRSPLGFLAWLL</sequence>
<keyword evidence="1" id="KW-0812">Transmembrane</keyword>
<evidence type="ECO:0000313" key="2">
    <source>
        <dbReference type="EMBL" id="MBK7677350.1"/>
    </source>
</evidence>
<organism evidence="2 3">
    <name type="scientific">Candidatus Accumulibacter proximus</name>
    <dbReference type="NCBI Taxonomy" id="2954385"/>
    <lineage>
        <taxon>Bacteria</taxon>
        <taxon>Pseudomonadati</taxon>
        <taxon>Pseudomonadota</taxon>
        <taxon>Betaproteobacteria</taxon>
        <taxon>Candidatus Accumulibacter</taxon>
    </lineage>
</organism>
<dbReference type="Proteomes" id="UP000697998">
    <property type="component" value="Unassembled WGS sequence"/>
</dbReference>
<dbReference type="PANTHER" id="PTHR39594">
    <property type="entry name" value="PROTEIN YCHQ"/>
    <property type="match status" value="1"/>
</dbReference>
<name>A0A935Q1K7_9PROT</name>
<evidence type="ECO:0000313" key="3">
    <source>
        <dbReference type="Proteomes" id="UP000697998"/>
    </source>
</evidence>
<keyword evidence="1" id="KW-0472">Membrane</keyword>
<feature type="transmembrane region" description="Helical" evidence="1">
    <location>
        <begin position="6"/>
        <end position="27"/>
    </location>
</feature>
<dbReference type="InterPro" id="IPR007360">
    <property type="entry name" value="SirB"/>
</dbReference>
<feature type="transmembrane region" description="Helical" evidence="1">
    <location>
        <begin position="72"/>
        <end position="91"/>
    </location>
</feature>
<accession>A0A935Q1K7</accession>
<dbReference type="EMBL" id="JADJMH010000034">
    <property type="protein sequence ID" value="MBK7677350.1"/>
    <property type="molecule type" value="Genomic_DNA"/>
</dbReference>
<dbReference type="AlphaFoldDB" id="A0A935Q1K7"/>
<dbReference type="PANTHER" id="PTHR39594:SF1">
    <property type="entry name" value="PROTEIN YCHQ"/>
    <property type="match status" value="1"/>
</dbReference>
<feature type="transmembrane region" description="Helical" evidence="1">
    <location>
        <begin position="103"/>
        <end position="130"/>
    </location>
</feature>
<reference evidence="2 3" key="1">
    <citation type="submission" date="2020-10" db="EMBL/GenBank/DDBJ databases">
        <title>Connecting structure to function with the recovery of over 1000 high-quality activated sludge metagenome-assembled genomes encoding full-length rRNA genes using long-read sequencing.</title>
        <authorList>
            <person name="Singleton C.M."/>
            <person name="Petriglieri F."/>
            <person name="Kristensen J.M."/>
            <person name="Kirkegaard R.H."/>
            <person name="Michaelsen T.Y."/>
            <person name="Andersen M.H."/>
            <person name="Karst S.M."/>
            <person name="Dueholm M.S."/>
            <person name="Nielsen P.H."/>
            <person name="Albertsen M."/>
        </authorList>
    </citation>
    <scope>NUCLEOTIDE SEQUENCE [LARGE SCALE GENOMIC DNA]</scope>
    <source>
        <strain evidence="2">EsbW_18-Q3-R4-48_BATAC.285</strain>
    </source>
</reference>
<evidence type="ECO:0000256" key="1">
    <source>
        <dbReference type="SAM" id="Phobius"/>
    </source>
</evidence>
<proteinExistence type="predicted"/>
<feature type="transmembrane region" description="Helical" evidence="1">
    <location>
        <begin position="47"/>
        <end position="66"/>
    </location>
</feature>